<protein>
    <submittedName>
        <fullName evidence="1">Uncharacterized protein</fullName>
    </submittedName>
</protein>
<sequence>MFNKKKFVGASFSSFSNIPIFDYNLPILYYSNLVFPIKSSYDSTHDGCDEDT</sequence>
<dbReference type="AlphaFoldDB" id="U9TC26"/>
<dbReference type="HOGENOM" id="CLU_3088443_0_0_1"/>
<evidence type="ECO:0000313" key="1">
    <source>
        <dbReference type="EMBL" id="ESA05724.1"/>
    </source>
</evidence>
<accession>U9TC26</accession>
<organism evidence="1">
    <name type="scientific">Rhizophagus irregularis (strain DAOM 181602 / DAOM 197198 / MUCL 43194)</name>
    <name type="common">Arbuscular mycorrhizal fungus</name>
    <name type="synonym">Glomus intraradices</name>
    <dbReference type="NCBI Taxonomy" id="747089"/>
    <lineage>
        <taxon>Eukaryota</taxon>
        <taxon>Fungi</taxon>
        <taxon>Fungi incertae sedis</taxon>
        <taxon>Mucoromycota</taxon>
        <taxon>Glomeromycotina</taxon>
        <taxon>Glomeromycetes</taxon>
        <taxon>Glomerales</taxon>
        <taxon>Glomeraceae</taxon>
        <taxon>Rhizophagus</taxon>
    </lineage>
</organism>
<name>U9TC26_RHIID</name>
<dbReference type="EMBL" id="KI292633">
    <property type="protein sequence ID" value="ESA05724.1"/>
    <property type="molecule type" value="Genomic_DNA"/>
</dbReference>
<gene>
    <name evidence="1" type="ORF">GLOINDRAFT_35156</name>
</gene>
<proteinExistence type="predicted"/>
<reference evidence="1" key="1">
    <citation type="submission" date="2013-07" db="EMBL/GenBank/DDBJ databases">
        <title>The genome of an arbuscular mycorrhizal fungus provides insights into the evolution of the oldest plant symbiosis.</title>
        <authorList>
            <consortium name="DOE Joint Genome Institute"/>
            <person name="Tisserant E."/>
            <person name="Malbreil M."/>
            <person name="Kuo A."/>
            <person name="Kohler A."/>
            <person name="Symeonidi A."/>
            <person name="Balestrini R."/>
            <person name="Charron P."/>
            <person name="Duensing N."/>
            <person name="Frei-dit-Frey N."/>
            <person name="Gianinazzi-Pearson V."/>
            <person name="Gilbert B."/>
            <person name="Handa Y."/>
            <person name="Hijri M."/>
            <person name="Kaul R."/>
            <person name="Kawaguchi M."/>
            <person name="Krajinski F."/>
            <person name="Lammers P."/>
            <person name="Lapierre D."/>
            <person name="Masclaux F.G."/>
            <person name="Murat C."/>
            <person name="Morin E."/>
            <person name="Ndikumana S."/>
            <person name="Pagni M."/>
            <person name="Petitpierre D."/>
            <person name="Requena N."/>
            <person name="Rosikiewicz P."/>
            <person name="Riley R."/>
            <person name="Saito K."/>
            <person name="San Clemente H."/>
            <person name="Shapiro H."/>
            <person name="van Tuinen D."/>
            <person name="Becard G."/>
            <person name="Bonfante P."/>
            <person name="Paszkowski U."/>
            <person name="Shachar-Hill Y."/>
            <person name="Young J.P."/>
            <person name="Sanders I.R."/>
            <person name="Henrissat B."/>
            <person name="Rensing S.A."/>
            <person name="Grigoriev I.V."/>
            <person name="Corradi N."/>
            <person name="Roux C."/>
            <person name="Martin F."/>
        </authorList>
    </citation>
    <scope>NUCLEOTIDE SEQUENCE</scope>
    <source>
        <strain evidence="1">DAOM 197198</strain>
    </source>
</reference>